<dbReference type="PANTHER" id="PTHR43179:SF7">
    <property type="entry name" value="RHAMNOSYLTRANSFERASE WBBL"/>
    <property type="match status" value="1"/>
</dbReference>
<name>A0ABW5QTE6_9BACL</name>
<gene>
    <name evidence="3" type="ORF">ACFSW5_04635</name>
</gene>
<dbReference type="EMBL" id="JBHUMY010000005">
    <property type="protein sequence ID" value="MFD2659549.1"/>
    <property type="molecule type" value="Genomic_DNA"/>
</dbReference>
<feature type="region of interest" description="Disordered" evidence="1">
    <location>
        <begin position="162"/>
        <end position="187"/>
    </location>
</feature>
<protein>
    <submittedName>
        <fullName evidence="3">Glycosyltransferase family 2 protein</fullName>
        <ecNumber evidence="3">2.4.-.-</ecNumber>
    </submittedName>
</protein>
<dbReference type="Gene3D" id="3.90.550.10">
    <property type="entry name" value="Spore Coat Polysaccharide Biosynthesis Protein SpsA, Chain A"/>
    <property type="match status" value="1"/>
</dbReference>
<accession>A0ABW5QTE6</accession>
<dbReference type="InterPro" id="IPR029044">
    <property type="entry name" value="Nucleotide-diphossugar_trans"/>
</dbReference>
<dbReference type="SUPFAM" id="SSF53448">
    <property type="entry name" value="Nucleotide-diphospho-sugar transferases"/>
    <property type="match status" value="1"/>
</dbReference>
<proteinExistence type="predicted"/>
<reference evidence="4" key="1">
    <citation type="journal article" date="2019" name="Int. J. Syst. Evol. Microbiol.">
        <title>The Global Catalogue of Microorganisms (GCM) 10K type strain sequencing project: providing services to taxonomists for standard genome sequencing and annotation.</title>
        <authorList>
            <consortium name="The Broad Institute Genomics Platform"/>
            <consortium name="The Broad Institute Genome Sequencing Center for Infectious Disease"/>
            <person name="Wu L."/>
            <person name="Ma J."/>
        </authorList>
    </citation>
    <scope>NUCLEOTIDE SEQUENCE [LARGE SCALE GENOMIC DNA]</scope>
    <source>
        <strain evidence="4">TISTR 1827</strain>
    </source>
</reference>
<dbReference type="Proteomes" id="UP001597493">
    <property type="component" value="Unassembled WGS sequence"/>
</dbReference>
<organism evidence="3 4">
    <name type="scientific">Paenibacillus thailandensis</name>
    <dbReference type="NCBI Taxonomy" id="393250"/>
    <lineage>
        <taxon>Bacteria</taxon>
        <taxon>Bacillati</taxon>
        <taxon>Bacillota</taxon>
        <taxon>Bacilli</taxon>
        <taxon>Bacillales</taxon>
        <taxon>Paenibacillaceae</taxon>
        <taxon>Paenibacillus</taxon>
    </lineage>
</organism>
<dbReference type="GO" id="GO:0016757">
    <property type="term" value="F:glycosyltransferase activity"/>
    <property type="evidence" value="ECO:0007669"/>
    <property type="project" value="UniProtKB-KW"/>
</dbReference>
<evidence type="ECO:0000256" key="1">
    <source>
        <dbReference type="SAM" id="MobiDB-lite"/>
    </source>
</evidence>
<evidence type="ECO:0000259" key="2">
    <source>
        <dbReference type="Pfam" id="PF00535"/>
    </source>
</evidence>
<dbReference type="EC" id="2.4.-.-" evidence="3"/>
<keyword evidence="4" id="KW-1185">Reference proteome</keyword>
<evidence type="ECO:0000313" key="4">
    <source>
        <dbReference type="Proteomes" id="UP001597493"/>
    </source>
</evidence>
<dbReference type="PANTHER" id="PTHR43179">
    <property type="entry name" value="RHAMNOSYLTRANSFERASE WBBL"/>
    <property type="match status" value="1"/>
</dbReference>
<dbReference type="RefSeq" id="WP_379270238.1">
    <property type="nucleotide sequence ID" value="NZ_JBHUGT010000013.1"/>
</dbReference>
<dbReference type="Pfam" id="PF00535">
    <property type="entry name" value="Glycos_transf_2"/>
    <property type="match status" value="1"/>
</dbReference>
<dbReference type="InterPro" id="IPR001173">
    <property type="entry name" value="Glyco_trans_2-like"/>
</dbReference>
<sequence length="449" mass="49019">MIRTKRHVRRPAPKRKTSRVLPQEALGYRAGYRDGYAQGEAAGFGSYSIHYDGTSIVIPARNQRKELERCLNGIWDHTDLPYEIIVVDAGSEDGTDLYLERLAGQIRCKRLEKGSGRAAAVNEGLKMAKGTTIAVLDSRSSVKEGWLAALLNALMSDERVGMAGPAPNTRESVQRPGAGGESAREGGTGISSGGSAWIGADSLGSFCIVFRRELWEKTGYWDERFDAGSFDVEDYCIRARLQGRKLLIANDADVRLMPAGESGGFGEGDAEAATANMLRFMNKWKNPNELLHYIQSDVRNVSGRPSDDEAEPKGESAFYPQGVAVKGIGRTVYGIDRNRRRPIEGECPLPVATVSNADLRRWERGHPIAAVEFGSQRAGDYAPHGLKTLAPDGVAYYLEYGIRRRILSDAASQAWGLDGKPEVPWTEDFIAELPEGLPIIPPASVHGSL</sequence>
<keyword evidence="3" id="KW-0328">Glycosyltransferase</keyword>
<evidence type="ECO:0000313" key="3">
    <source>
        <dbReference type="EMBL" id="MFD2659549.1"/>
    </source>
</evidence>
<keyword evidence="3" id="KW-0808">Transferase</keyword>
<comment type="caution">
    <text evidence="3">The sequence shown here is derived from an EMBL/GenBank/DDBJ whole genome shotgun (WGS) entry which is preliminary data.</text>
</comment>
<feature type="domain" description="Glycosyltransferase 2-like" evidence="2">
    <location>
        <begin position="55"/>
        <end position="164"/>
    </location>
</feature>